<name>A0ABP7XU55_9FLAO</name>
<dbReference type="Pfam" id="PF26363">
    <property type="entry name" value="Phospholipase-like"/>
    <property type="match status" value="1"/>
</dbReference>
<comment type="caution">
    <text evidence="1">The sequence shown here is derived from an EMBL/GenBank/DDBJ whole genome shotgun (WGS) entry which is preliminary data.</text>
</comment>
<sequence>MDNVTVPNNYKGPSKIPQGVVIDNMTLYIDNSSNNTVSTGTNSSDSLSWYAMPLHGSATKPTILEAALMSKSVYGGKDLLNSNDLMGWKVSQPVEGVIYDDPVTGFKSVLYERMITGTGEKQYCYVTAGTEPGDYGDYAADVLQTIGVSKQYYQSTENAKILKAIYGDQLSFAGHSLGGGMAEANARMTGESATTFNAAGLSYATVLFLGTGLVSDTHSYIMHDDPLNLAQTSISGLTTAGGQKHFVSANGSEGGYSIDAMISSLKVSQNIK</sequence>
<dbReference type="RefSeq" id="WP_229352476.1">
    <property type="nucleotide sequence ID" value="NZ_BAABAO010000003.1"/>
</dbReference>
<keyword evidence="2" id="KW-1185">Reference proteome</keyword>
<protein>
    <recommendedName>
        <fullName evidence="3">Fungal lipase-like domain-containing protein</fullName>
    </recommendedName>
</protein>
<evidence type="ECO:0000313" key="2">
    <source>
        <dbReference type="Proteomes" id="UP001501333"/>
    </source>
</evidence>
<dbReference type="InterPro" id="IPR029058">
    <property type="entry name" value="AB_hydrolase_fold"/>
</dbReference>
<dbReference type="EMBL" id="BAABAO010000003">
    <property type="protein sequence ID" value="GAA4124789.1"/>
    <property type="molecule type" value="Genomic_DNA"/>
</dbReference>
<proteinExistence type="predicted"/>
<evidence type="ECO:0008006" key="3">
    <source>
        <dbReference type="Google" id="ProtNLM"/>
    </source>
</evidence>
<gene>
    <name evidence="1" type="ORF">GCM10022250_09880</name>
</gene>
<reference evidence="2" key="1">
    <citation type="journal article" date="2019" name="Int. J. Syst. Evol. Microbiol.">
        <title>The Global Catalogue of Microorganisms (GCM) 10K type strain sequencing project: providing services to taxonomists for standard genome sequencing and annotation.</title>
        <authorList>
            <consortium name="The Broad Institute Genomics Platform"/>
            <consortium name="The Broad Institute Genome Sequencing Center for Infectious Disease"/>
            <person name="Wu L."/>
            <person name="Ma J."/>
        </authorList>
    </citation>
    <scope>NUCLEOTIDE SEQUENCE [LARGE SCALE GENOMIC DNA]</scope>
    <source>
        <strain evidence="2">JCM 17386</strain>
    </source>
</reference>
<organism evidence="1 2">
    <name type="scientific">Flavobacterium chungbukense</name>
    <dbReference type="NCBI Taxonomy" id="877464"/>
    <lineage>
        <taxon>Bacteria</taxon>
        <taxon>Pseudomonadati</taxon>
        <taxon>Bacteroidota</taxon>
        <taxon>Flavobacteriia</taxon>
        <taxon>Flavobacteriales</taxon>
        <taxon>Flavobacteriaceae</taxon>
        <taxon>Flavobacterium</taxon>
    </lineage>
</organism>
<accession>A0ABP7XU55</accession>
<dbReference type="SUPFAM" id="SSF53474">
    <property type="entry name" value="alpha/beta-Hydrolases"/>
    <property type="match status" value="1"/>
</dbReference>
<evidence type="ECO:0000313" key="1">
    <source>
        <dbReference type="EMBL" id="GAA4124789.1"/>
    </source>
</evidence>
<dbReference type="Proteomes" id="UP001501333">
    <property type="component" value="Unassembled WGS sequence"/>
</dbReference>